<keyword evidence="9" id="KW-1185">Reference proteome</keyword>
<dbReference type="HAMAP" id="MF_00836">
    <property type="entry name" value="PhnN"/>
    <property type="match status" value="1"/>
</dbReference>
<dbReference type="InterPro" id="IPR012699">
    <property type="entry name" value="PhnN"/>
</dbReference>
<keyword evidence="4 6" id="KW-0547">Nucleotide-binding</keyword>
<evidence type="ECO:0000313" key="8">
    <source>
        <dbReference type="EMBL" id="KEJ87897.1"/>
    </source>
</evidence>
<feature type="binding site" evidence="6">
    <location>
        <begin position="10"/>
        <end position="17"/>
    </location>
    <ligand>
        <name>ATP</name>
        <dbReference type="ChEBI" id="CHEBI:30616"/>
    </ligand>
</feature>
<dbReference type="SMART" id="SM00072">
    <property type="entry name" value="GuKc"/>
    <property type="match status" value="1"/>
</dbReference>
<evidence type="ECO:0000256" key="2">
    <source>
        <dbReference type="ARBA" id="ARBA00005069"/>
    </source>
</evidence>
<dbReference type="UniPathway" id="UPA00087">
    <property type="reaction ID" value="UER00175"/>
</dbReference>
<comment type="function">
    <text evidence="6">Catalyzes the phosphorylation of ribose 1,5-bisphosphate to 5-phospho-D-ribosyl alpha-1-diphosphate (PRPP).</text>
</comment>
<dbReference type="InterPro" id="IPR027417">
    <property type="entry name" value="P-loop_NTPase"/>
</dbReference>
<feature type="domain" description="Guanylate kinase/L-type calcium channel beta subunit" evidence="7">
    <location>
        <begin position="2"/>
        <end position="176"/>
    </location>
</feature>
<evidence type="ECO:0000313" key="9">
    <source>
        <dbReference type="Proteomes" id="UP000027734"/>
    </source>
</evidence>
<proteinExistence type="inferred from homology"/>
<dbReference type="GO" id="GO:0005524">
    <property type="term" value="F:ATP binding"/>
    <property type="evidence" value="ECO:0007669"/>
    <property type="project" value="UniProtKB-KW"/>
</dbReference>
<dbReference type="SUPFAM" id="SSF52540">
    <property type="entry name" value="P-loop containing nucleoside triphosphate hydrolases"/>
    <property type="match status" value="1"/>
</dbReference>
<comment type="caution">
    <text evidence="8">The sequence shown here is derived from an EMBL/GenBank/DDBJ whole genome shotgun (WGS) entry which is preliminary data.</text>
</comment>
<comment type="catalytic activity">
    <reaction evidence="1 6">
        <text>alpha-D-ribose 1,5-bisphosphate + ATP = 5-phospho-alpha-D-ribose 1-diphosphate + ADP</text>
        <dbReference type="Rhea" id="RHEA:20109"/>
        <dbReference type="ChEBI" id="CHEBI:30616"/>
        <dbReference type="ChEBI" id="CHEBI:58017"/>
        <dbReference type="ChEBI" id="CHEBI:68688"/>
        <dbReference type="ChEBI" id="CHEBI:456216"/>
        <dbReference type="EC" id="2.7.4.23"/>
    </reaction>
</comment>
<keyword evidence="8" id="KW-0418">Kinase</keyword>
<dbReference type="EC" id="2.7.4.23" evidence="6"/>
<dbReference type="GO" id="GO:0006015">
    <property type="term" value="P:5-phosphoribose 1-diphosphate biosynthetic process"/>
    <property type="evidence" value="ECO:0007669"/>
    <property type="project" value="UniProtKB-UniRule"/>
</dbReference>
<sequence>MSGRLIAIVGPSGVGKDSVMEALAAQAPRITLVRRTITRPTKAGGEAFEGVTTAEFLTRQAAGAYVLSWQAHDLRYGIPATVQQALEAGADLLVNLSRGVLLEAQQNFPRFEVINLTATRETLAARLSGRGRETAQQIAARLDRAASAIPPEITVTTFENNGVLDDTVQAILGHLYPDRA</sequence>
<evidence type="ECO:0000256" key="6">
    <source>
        <dbReference type="HAMAP-Rule" id="MF_00836"/>
    </source>
</evidence>
<organism evidence="8 9">
    <name type="scientific">Sulfitobacter donghicola DSW-25 = KCTC 12864 = JCM 14565</name>
    <dbReference type="NCBI Taxonomy" id="1300350"/>
    <lineage>
        <taxon>Bacteria</taxon>
        <taxon>Pseudomonadati</taxon>
        <taxon>Pseudomonadota</taxon>
        <taxon>Alphaproteobacteria</taxon>
        <taxon>Rhodobacterales</taxon>
        <taxon>Roseobacteraceae</taxon>
        <taxon>Sulfitobacter</taxon>
    </lineage>
</organism>
<dbReference type="Pfam" id="PF00625">
    <property type="entry name" value="Guanylate_kin"/>
    <property type="match status" value="1"/>
</dbReference>
<keyword evidence="3 6" id="KW-0808">Transferase</keyword>
<evidence type="ECO:0000256" key="1">
    <source>
        <dbReference type="ARBA" id="ARBA00000373"/>
    </source>
</evidence>
<dbReference type="Proteomes" id="UP000027734">
    <property type="component" value="Unassembled WGS sequence"/>
</dbReference>
<accession>A0A073IR63</accession>
<keyword evidence="5 6" id="KW-0067">ATP-binding</keyword>
<dbReference type="eggNOG" id="COG3709">
    <property type="taxonomic scope" value="Bacteria"/>
</dbReference>
<evidence type="ECO:0000256" key="5">
    <source>
        <dbReference type="ARBA" id="ARBA00022840"/>
    </source>
</evidence>
<dbReference type="GO" id="GO:0019634">
    <property type="term" value="P:organic phosphonate metabolic process"/>
    <property type="evidence" value="ECO:0007669"/>
    <property type="project" value="UniProtKB-UniRule"/>
</dbReference>
<dbReference type="OrthoDB" id="341217at2"/>
<evidence type="ECO:0000256" key="3">
    <source>
        <dbReference type="ARBA" id="ARBA00022679"/>
    </source>
</evidence>
<protein>
    <recommendedName>
        <fullName evidence="6">Ribose 1,5-bisphosphate phosphokinase PhnN</fullName>
        <ecNumber evidence="6">2.7.4.23</ecNumber>
    </recommendedName>
    <alternativeName>
        <fullName evidence="6">Ribose 1,5-bisphosphokinase</fullName>
    </alternativeName>
</protein>
<dbReference type="RefSeq" id="WP_025058413.1">
    <property type="nucleotide sequence ID" value="NZ_JAMC01000012.1"/>
</dbReference>
<dbReference type="Gene3D" id="3.40.50.300">
    <property type="entry name" value="P-loop containing nucleotide triphosphate hydrolases"/>
    <property type="match status" value="1"/>
</dbReference>
<name>A0A073IR63_9RHOB</name>
<comment type="pathway">
    <text evidence="2 6">Metabolic intermediate biosynthesis; 5-phospho-alpha-D-ribose 1-diphosphate biosynthesis; 5-phospho-alpha-D-ribose 1-diphosphate from D-ribose 5-phosphate (route II): step 3/3.</text>
</comment>
<evidence type="ECO:0000256" key="4">
    <source>
        <dbReference type="ARBA" id="ARBA00022741"/>
    </source>
</evidence>
<evidence type="ECO:0000259" key="7">
    <source>
        <dbReference type="SMART" id="SM00072"/>
    </source>
</evidence>
<dbReference type="GO" id="GO:0033863">
    <property type="term" value="F:ribose 1,5-bisphosphate phosphokinase activity"/>
    <property type="evidence" value="ECO:0007669"/>
    <property type="project" value="UniProtKB-UniRule"/>
</dbReference>
<dbReference type="AlphaFoldDB" id="A0A073IR63"/>
<gene>
    <name evidence="6" type="primary">phnN</name>
    <name evidence="8" type="ORF">DSW25_04565</name>
</gene>
<reference evidence="8 9" key="1">
    <citation type="submission" date="2014-01" db="EMBL/GenBank/DDBJ databases">
        <title>Sulfitobacter donghicola JCM 14565 Genome Sequencing.</title>
        <authorList>
            <person name="Lai Q."/>
            <person name="Hong Z."/>
        </authorList>
    </citation>
    <scope>NUCLEOTIDE SEQUENCE [LARGE SCALE GENOMIC DNA]</scope>
    <source>
        <strain evidence="8 9">JCM 14565</strain>
    </source>
</reference>
<dbReference type="InterPro" id="IPR008145">
    <property type="entry name" value="GK/Ca_channel_bsu"/>
</dbReference>
<dbReference type="STRING" id="1300350.Z948_964"/>
<dbReference type="NCBIfam" id="TIGR02322">
    <property type="entry name" value="phosphon_PhnN"/>
    <property type="match status" value="1"/>
</dbReference>
<dbReference type="EMBL" id="JAMC01000012">
    <property type="protein sequence ID" value="KEJ87897.1"/>
    <property type="molecule type" value="Genomic_DNA"/>
</dbReference>
<comment type="similarity">
    <text evidence="6">Belongs to the ribose 1,5-bisphosphokinase family.</text>
</comment>